<feature type="region of interest" description="Disordered" evidence="1">
    <location>
        <begin position="238"/>
        <end position="288"/>
    </location>
</feature>
<gene>
    <name evidence="2" type="ORF">JKILLFL_G3246</name>
</gene>
<name>A0A9N8LF80_9BASI</name>
<evidence type="ECO:0000256" key="1">
    <source>
        <dbReference type="SAM" id="MobiDB-lite"/>
    </source>
</evidence>
<organism evidence="2 3">
    <name type="scientific">Tilletia laevis</name>
    <dbReference type="NCBI Taxonomy" id="157183"/>
    <lineage>
        <taxon>Eukaryota</taxon>
        <taxon>Fungi</taxon>
        <taxon>Dikarya</taxon>
        <taxon>Basidiomycota</taxon>
        <taxon>Ustilaginomycotina</taxon>
        <taxon>Exobasidiomycetes</taxon>
        <taxon>Tilletiales</taxon>
        <taxon>Tilletiaceae</taxon>
        <taxon>Tilletia</taxon>
    </lineage>
</organism>
<feature type="compositionally biased region" description="Low complexity" evidence="1">
    <location>
        <begin position="188"/>
        <end position="212"/>
    </location>
</feature>
<dbReference type="EMBL" id="CAJHJF010000352">
    <property type="protein sequence ID" value="CAD6900754.1"/>
    <property type="molecule type" value="Genomic_DNA"/>
</dbReference>
<dbReference type="Gene3D" id="3.40.140.10">
    <property type="entry name" value="Cytidine Deaminase, domain 2"/>
    <property type="match status" value="1"/>
</dbReference>
<dbReference type="SUPFAM" id="SSF53927">
    <property type="entry name" value="Cytidine deaminase-like"/>
    <property type="match status" value="1"/>
</dbReference>
<dbReference type="GO" id="GO:0006139">
    <property type="term" value="P:nucleobase-containing compound metabolic process"/>
    <property type="evidence" value="ECO:0007669"/>
    <property type="project" value="UniProtKB-ARBA"/>
</dbReference>
<reference evidence="2 3" key="1">
    <citation type="submission" date="2020-10" db="EMBL/GenBank/DDBJ databases">
        <authorList>
            <person name="Sedaghatjoo S."/>
        </authorList>
    </citation>
    <scope>NUCLEOTIDE SEQUENCE [LARGE SCALE GENOMIC DNA]</scope>
    <source>
        <strain evidence="2 3">LLFL</strain>
    </source>
</reference>
<accession>A0A9N8LF80</accession>
<dbReference type="GO" id="GO:0003824">
    <property type="term" value="F:catalytic activity"/>
    <property type="evidence" value="ECO:0007669"/>
    <property type="project" value="InterPro"/>
</dbReference>
<feature type="compositionally biased region" description="Low complexity" evidence="1">
    <location>
        <begin position="127"/>
        <end position="158"/>
    </location>
</feature>
<dbReference type="InterPro" id="IPR016193">
    <property type="entry name" value="Cytidine_deaminase-like"/>
</dbReference>
<proteinExistence type="predicted"/>
<sequence length="335" mass="35482">MCAINSRRSDKMLNAASTEAYRSQMRFRHGAVITKGGKLLATGHNHVRTRFSGPLASNDAIVLPFEGAAEVAFQSQSYPNNNSASSAPSSAMHAITLALRGARPQRHKSHLSIDPHAAALALASSSSFSSSSNTAPSSSSKPKSSMSSSNANTAAAAAGRHHSSSALTPQGGKKEGGARKVVVTHTQSPPSYTNNSSSAAAATAAMAPPSDSGFGAPSPRVRGADMYVVRLLQDAESKARARAKRRALTTGSSTGNPQQQQQHHRTPAGWPQHEALEYGSGGREPKYADSRPCWRCLKWMEWAGIKRVFWTDENGVWEGAKVVQLLYGPFPAPPP</sequence>
<dbReference type="AlphaFoldDB" id="A0A9N8LF80"/>
<protein>
    <recommendedName>
        <fullName evidence="4">CMP/dCMP-type deaminase domain-containing protein</fullName>
    </recommendedName>
</protein>
<feature type="compositionally biased region" description="Polar residues" evidence="1">
    <location>
        <begin position="249"/>
        <end position="261"/>
    </location>
</feature>
<evidence type="ECO:0008006" key="4">
    <source>
        <dbReference type="Google" id="ProtNLM"/>
    </source>
</evidence>
<feature type="region of interest" description="Disordered" evidence="1">
    <location>
        <begin position="127"/>
        <end position="218"/>
    </location>
</feature>
<evidence type="ECO:0000313" key="3">
    <source>
        <dbReference type="Proteomes" id="UP000836404"/>
    </source>
</evidence>
<keyword evidence="3" id="KW-1185">Reference proteome</keyword>
<comment type="caution">
    <text evidence="2">The sequence shown here is derived from an EMBL/GenBank/DDBJ whole genome shotgun (WGS) entry which is preliminary data.</text>
</comment>
<evidence type="ECO:0000313" key="2">
    <source>
        <dbReference type="EMBL" id="CAD6900754.1"/>
    </source>
</evidence>
<dbReference type="Proteomes" id="UP000836404">
    <property type="component" value="Unassembled WGS sequence"/>
</dbReference>
<feature type="non-terminal residue" evidence="2">
    <location>
        <position position="335"/>
    </location>
</feature>